<name>L1IXL7_GUITC</name>
<dbReference type="InterPro" id="IPR011009">
    <property type="entry name" value="Kinase-like_dom_sf"/>
</dbReference>
<keyword evidence="2" id="KW-0067">ATP-binding</keyword>
<dbReference type="RefSeq" id="XP_005827797.1">
    <property type="nucleotide sequence ID" value="XM_005827740.1"/>
</dbReference>
<evidence type="ECO:0000259" key="3">
    <source>
        <dbReference type="PROSITE" id="PS50011"/>
    </source>
</evidence>
<dbReference type="GO" id="GO:0005524">
    <property type="term" value="F:ATP binding"/>
    <property type="evidence" value="ECO:0007669"/>
    <property type="project" value="UniProtKB-KW"/>
</dbReference>
<reference evidence="4 6" key="1">
    <citation type="journal article" date="2012" name="Nature">
        <title>Algal genomes reveal evolutionary mosaicism and the fate of nucleomorphs.</title>
        <authorList>
            <consortium name="DOE Joint Genome Institute"/>
            <person name="Curtis B.A."/>
            <person name="Tanifuji G."/>
            <person name="Burki F."/>
            <person name="Gruber A."/>
            <person name="Irimia M."/>
            <person name="Maruyama S."/>
            <person name="Arias M.C."/>
            <person name="Ball S.G."/>
            <person name="Gile G.H."/>
            <person name="Hirakawa Y."/>
            <person name="Hopkins J.F."/>
            <person name="Kuo A."/>
            <person name="Rensing S.A."/>
            <person name="Schmutz J."/>
            <person name="Symeonidi A."/>
            <person name="Elias M."/>
            <person name="Eveleigh R.J."/>
            <person name="Herman E.K."/>
            <person name="Klute M.J."/>
            <person name="Nakayama T."/>
            <person name="Obornik M."/>
            <person name="Reyes-Prieto A."/>
            <person name="Armbrust E.V."/>
            <person name="Aves S.J."/>
            <person name="Beiko R.G."/>
            <person name="Coutinho P."/>
            <person name="Dacks J.B."/>
            <person name="Durnford D.G."/>
            <person name="Fast N.M."/>
            <person name="Green B.R."/>
            <person name="Grisdale C.J."/>
            <person name="Hempel F."/>
            <person name="Henrissat B."/>
            <person name="Hoppner M.P."/>
            <person name="Ishida K."/>
            <person name="Kim E."/>
            <person name="Koreny L."/>
            <person name="Kroth P.G."/>
            <person name="Liu Y."/>
            <person name="Malik S.B."/>
            <person name="Maier U.G."/>
            <person name="McRose D."/>
            <person name="Mock T."/>
            <person name="Neilson J.A."/>
            <person name="Onodera N.T."/>
            <person name="Poole A.M."/>
            <person name="Pritham E.J."/>
            <person name="Richards T.A."/>
            <person name="Rocap G."/>
            <person name="Roy S.W."/>
            <person name="Sarai C."/>
            <person name="Schaack S."/>
            <person name="Shirato S."/>
            <person name="Slamovits C.H."/>
            <person name="Spencer D.F."/>
            <person name="Suzuki S."/>
            <person name="Worden A.Z."/>
            <person name="Zauner S."/>
            <person name="Barry K."/>
            <person name="Bell C."/>
            <person name="Bharti A.K."/>
            <person name="Crow J.A."/>
            <person name="Grimwood J."/>
            <person name="Kramer R."/>
            <person name="Lindquist E."/>
            <person name="Lucas S."/>
            <person name="Salamov A."/>
            <person name="McFadden G.I."/>
            <person name="Lane C.E."/>
            <person name="Keeling P.J."/>
            <person name="Gray M.W."/>
            <person name="Grigoriev I.V."/>
            <person name="Archibald J.M."/>
        </authorList>
    </citation>
    <scope>NUCLEOTIDE SEQUENCE</scope>
    <source>
        <strain evidence="4 6">CCMP2712</strain>
    </source>
</reference>
<feature type="domain" description="Protein kinase" evidence="3">
    <location>
        <begin position="22"/>
        <end position="281"/>
    </location>
</feature>
<evidence type="ECO:0000313" key="4">
    <source>
        <dbReference type="EMBL" id="EKX40817.1"/>
    </source>
</evidence>
<dbReference type="Pfam" id="PF00069">
    <property type="entry name" value="Pkinase"/>
    <property type="match status" value="1"/>
</dbReference>
<dbReference type="InterPro" id="IPR008271">
    <property type="entry name" value="Ser/Thr_kinase_AS"/>
</dbReference>
<dbReference type="HOGENOM" id="CLU_000288_63_0_1"/>
<dbReference type="PANTHER" id="PTHR24347">
    <property type="entry name" value="SERINE/THREONINE-PROTEIN KINASE"/>
    <property type="match status" value="1"/>
</dbReference>
<reference evidence="6" key="2">
    <citation type="submission" date="2012-11" db="EMBL/GenBank/DDBJ databases">
        <authorList>
            <person name="Kuo A."/>
            <person name="Curtis B.A."/>
            <person name="Tanifuji G."/>
            <person name="Burki F."/>
            <person name="Gruber A."/>
            <person name="Irimia M."/>
            <person name="Maruyama S."/>
            <person name="Arias M.C."/>
            <person name="Ball S.G."/>
            <person name="Gile G.H."/>
            <person name="Hirakawa Y."/>
            <person name="Hopkins J.F."/>
            <person name="Rensing S.A."/>
            <person name="Schmutz J."/>
            <person name="Symeonidi A."/>
            <person name="Elias M."/>
            <person name="Eveleigh R.J."/>
            <person name="Herman E.K."/>
            <person name="Klute M.J."/>
            <person name="Nakayama T."/>
            <person name="Obornik M."/>
            <person name="Reyes-Prieto A."/>
            <person name="Armbrust E.V."/>
            <person name="Aves S.J."/>
            <person name="Beiko R.G."/>
            <person name="Coutinho P."/>
            <person name="Dacks J.B."/>
            <person name="Durnford D.G."/>
            <person name="Fast N.M."/>
            <person name="Green B.R."/>
            <person name="Grisdale C."/>
            <person name="Hempe F."/>
            <person name="Henrissat B."/>
            <person name="Hoppner M.P."/>
            <person name="Ishida K.-I."/>
            <person name="Kim E."/>
            <person name="Koreny L."/>
            <person name="Kroth P.G."/>
            <person name="Liu Y."/>
            <person name="Malik S.-B."/>
            <person name="Maier U.G."/>
            <person name="McRose D."/>
            <person name="Mock T."/>
            <person name="Neilson J.A."/>
            <person name="Onodera N.T."/>
            <person name="Poole A.M."/>
            <person name="Pritham E.J."/>
            <person name="Richards T.A."/>
            <person name="Rocap G."/>
            <person name="Roy S.W."/>
            <person name="Sarai C."/>
            <person name="Schaack S."/>
            <person name="Shirato S."/>
            <person name="Slamovits C.H."/>
            <person name="Spencer D.F."/>
            <person name="Suzuki S."/>
            <person name="Worden A.Z."/>
            <person name="Zauner S."/>
            <person name="Barry K."/>
            <person name="Bell C."/>
            <person name="Bharti A.K."/>
            <person name="Crow J.A."/>
            <person name="Grimwood J."/>
            <person name="Kramer R."/>
            <person name="Lindquist E."/>
            <person name="Lucas S."/>
            <person name="Salamov A."/>
            <person name="McFadden G.I."/>
            <person name="Lane C.E."/>
            <person name="Keeling P.J."/>
            <person name="Gray M.W."/>
            <person name="Grigoriev I.V."/>
            <person name="Archibald J.M."/>
        </authorList>
    </citation>
    <scope>NUCLEOTIDE SEQUENCE</scope>
    <source>
        <strain evidence="6">CCMP2712</strain>
    </source>
</reference>
<dbReference type="OMA" id="XLARKEN"/>
<dbReference type="CDD" id="cd05117">
    <property type="entry name" value="STKc_CAMK"/>
    <property type="match status" value="1"/>
</dbReference>
<evidence type="ECO:0000256" key="1">
    <source>
        <dbReference type="ARBA" id="ARBA00022741"/>
    </source>
</evidence>
<evidence type="ECO:0000313" key="5">
    <source>
        <dbReference type="EnsemblProtists" id="EKX40817"/>
    </source>
</evidence>
<sequence>MEPSNRAPSTTGKSIEDYYEIGSRLTQESVGANAEVLRAVRRSDGKHFAVKVLRVGHTREDRSQIRALQSVNHVGIIKLEDWFETSTSLYLVMELALGGELFTRIQHRGRLSEREAAAVVKQMLEAIGHMHSRGLVHCDLKPENILYADMSENSPLKIADFGFAQFLPGRLEKLKQTLGGTPSYTAPEILVGQPYDGKVDMWSLGVILYILLSGIKPFKVSGRTPEELRAAVSTVLRGEYTFVEPHFTNVSAEAKDLIARLLVVDPKQRLSWDQALAHQWITGLAQDTPLGAHKPLSPRLTRIPSTLRSANLRKMLKQLALDRGIIQTRLRS</sequence>
<dbReference type="FunFam" id="1.10.510.10:FF:000571">
    <property type="entry name" value="Maternal embryonic leucine zipper kinase"/>
    <property type="match status" value="1"/>
</dbReference>
<gene>
    <name evidence="4" type="ORF">GUITHDRAFT_158278</name>
</gene>
<dbReference type="GO" id="GO:0004672">
    <property type="term" value="F:protein kinase activity"/>
    <property type="evidence" value="ECO:0007669"/>
    <property type="project" value="InterPro"/>
</dbReference>
<accession>L1IXL7</accession>
<reference evidence="5" key="3">
    <citation type="submission" date="2016-03" db="UniProtKB">
        <authorList>
            <consortium name="EnsemblProtists"/>
        </authorList>
    </citation>
    <scope>IDENTIFICATION</scope>
</reference>
<organism evidence="4">
    <name type="scientific">Guillardia theta (strain CCMP2712)</name>
    <name type="common">Cryptophyte</name>
    <dbReference type="NCBI Taxonomy" id="905079"/>
    <lineage>
        <taxon>Eukaryota</taxon>
        <taxon>Cryptophyceae</taxon>
        <taxon>Pyrenomonadales</taxon>
        <taxon>Geminigeraceae</taxon>
        <taxon>Guillardia</taxon>
    </lineage>
</organism>
<keyword evidence="6" id="KW-1185">Reference proteome</keyword>
<dbReference type="EnsemblProtists" id="EKX40817">
    <property type="protein sequence ID" value="EKX40817"/>
    <property type="gene ID" value="GUITHDRAFT_158278"/>
</dbReference>
<dbReference type="AlphaFoldDB" id="L1IXL7"/>
<dbReference type="Proteomes" id="UP000011087">
    <property type="component" value="Unassembled WGS sequence"/>
</dbReference>
<dbReference type="PROSITE" id="PS50011">
    <property type="entry name" value="PROTEIN_KINASE_DOM"/>
    <property type="match status" value="1"/>
</dbReference>
<dbReference type="InterPro" id="IPR000719">
    <property type="entry name" value="Prot_kinase_dom"/>
</dbReference>
<evidence type="ECO:0000256" key="2">
    <source>
        <dbReference type="ARBA" id="ARBA00022840"/>
    </source>
</evidence>
<dbReference type="GeneID" id="17297457"/>
<keyword evidence="1" id="KW-0547">Nucleotide-binding</keyword>
<dbReference type="SMART" id="SM00220">
    <property type="entry name" value="S_TKc"/>
    <property type="match status" value="1"/>
</dbReference>
<dbReference type="Gene3D" id="1.10.510.10">
    <property type="entry name" value="Transferase(Phosphotransferase) domain 1"/>
    <property type="match status" value="1"/>
</dbReference>
<dbReference type="SUPFAM" id="SSF56112">
    <property type="entry name" value="Protein kinase-like (PK-like)"/>
    <property type="match status" value="1"/>
</dbReference>
<evidence type="ECO:0000313" key="6">
    <source>
        <dbReference type="Proteomes" id="UP000011087"/>
    </source>
</evidence>
<protein>
    <recommendedName>
        <fullName evidence="3">Protein kinase domain-containing protein</fullName>
    </recommendedName>
</protein>
<dbReference type="EMBL" id="JH993028">
    <property type="protein sequence ID" value="EKX40817.1"/>
    <property type="molecule type" value="Genomic_DNA"/>
</dbReference>
<dbReference type="KEGG" id="gtt:GUITHDRAFT_158278"/>
<proteinExistence type="predicted"/>
<dbReference type="PROSITE" id="PS00108">
    <property type="entry name" value="PROTEIN_KINASE_ST"/>
    <property type="match status" value="1"/>
</dbReference>